<evidence type="ECO:0000256" key="1">
    <source>
        <dbReference type="SAM" id="Phobius"/>
    </source>
</evidence>
<organism evidence="2 3">
    <name type="scientific">Escherichia coli</name>
    <dbReference type="NCBI Taxonomy" id="562"/>
    <lineage>
        <taxon>Bacteria</taxon>
        <taxon>Pseudomonadati</taxon>
        <taxon>Pseudomonadota</taxon>
        <taxon>Gammaproteobacteria</taxon>
        <taxon>Enterobacterales</taxon>
        <taxon>Enterobacteriaceae</taxon>
        <taxon>Escherichia</taxon>
    </lineage>
</organism>
<gene>
    <name evidence="2" type="ORF">DS732_19640</name>
</gene>
<keyword evidence="1" id="KW-1133">Transmembrane helix</keyword>
<dbReference type="EMBL" id="CP031546">
    <property type="protein sequence ID" value="AXO08395.1"/>
    <property type="molecule type" value="Genomic_DNA"/>
</dbReference>
<keyword evidence="1" id="KW-0472">Membrane</keyword>
<feature type="transmembrane region" description="Helical" evidence="1">
    <location>
        <begin position="6"/>
        <end position="26"/>
    </location>
</feature>
<dbReference type="Proteomes" id="UP000256244">
    <property type="component" value="Chromosome"/>
</dbReference>
<protein>
    <submittedName>
        <fullName evidence="2">Uncharacterized protein</fullName>
    </submittedName>
</protein>
<evidence type="ECO:0000313" key="3">
    <source>
        <dbReference type="Proteomes" id="UP000256244"/>
    </source>
</evidence>
<accession>A0A346GM99</accession>
<keyword evidence="1" id="KW-0812">Transmembrane</keyword>
<evidence type="ECO:0000313" key="2">
    <source>
        <dbReference type="EMBL" id="AXO08395.1"/>
    </source>
</evidence>
<name>A0A346GM99_ECOLX</name>
<dbReference type="AlphaFoldDB" id="A0A346GM99"/>
<reference evidence="2 3" key="1">
    <citation type="submission" date="2018-08" db="EMBL/GenBank/DDBJ databases">
        <title>Complete genome sequencing and genomic characterization of five Escherichia coli strains co-producing MCR-1 and ESBLs from different origins in China.</title>
        <authorList>
            <person name="Bai L."/>
        </authorList>
    </citation>
    <scope>NUCLEOTIDE SEQUENCE [LARGE SCALE GENOMIC DNA]</scope>
    <source>
        <strain evidence="3">cq9</strain>
    </source>
</reference>
<proteinExistence type="predicted"/>
<sequence>MTVHRLFTTVHPLMDFLCCLLLFVFINSPGMNKKKQFVFHYKKLQVLQNPLRPFQSGWIKNTQPL</sequence>